<comment type="pathway">
    <text evidence="1">Amino-acid degradation.</text>
</comment>
<proteinExistence type="predicted"/>
<evidence type="ECO:0000256" key="8">
    <source>
        <dbReference type="NCBIfam" id="TIGR01224"/>
    </source>
</evidence>
<dbReference type="InterPro" id="IPR032466">
    <property type="entry name" value="Metal_Hydrolase"/>
</dbReference>
<dbReference type="PANTHER" id="PTHR42752">
    <property type="entry name" value="IMIDAZOLONEPROPIONASE"/>
    <property type="match status" value="1"/>
</dbReference>
<dbReference type="InterPro" id="IPR005920">
    <property type="entry name" value="HutI"/>
</dbReference>
<dbReference type="InterPro" id="IPR006680">
    <property type="entry name" value="Amidohydro-rel"/>
</dbReference>
<evidence type="ECO:0000256" key="3">
    <source>
        <dbReference type="ARBA" id="ARBA00022723"/>
    </source>
</evidence>
<feature type="domain" description="Amidohydrolase-related" evidence="9">
    <location>
        <begin position="70"/>
        <end position="403"/>
    </location>
</feature>
<dbReference type="SUPFAM" id="SSF51556">
    <property type="entry name" value="Metallo-dependent hydrolases"/>
    <property type="match status" value="1"/>
</dbReference>
<dbReference type="RefSeq" id="WP_092730749.1">
    <property type="nucleotide sequence ID" value="NZ_FMXE01000018.1"/>
</dbReference>
<dbReference type="SUPFAM" id="SSF51338">
    <property type="entry name" value="Composite domain of metallo-dependent hydrolases"/>
    <property type="match status" value="1"/>
</dbReference>
<evidence type="ECO:0000313" key="10">
    <source>
        <dbReference type="EMBL" id="SDA83628.1"/>
    </source>
</evidence>
<dbReference type="Gene3D" id="3.20.20.140">
    <property type="entry name" value="Metal-dependent hydrolases"/>
    <property type="match status" value="1"/>
</dbReference>
<keyword evidence="5" id="KW-0369">Histidine metabolism</keyword>
<evidence type="ECO:0000256" key="2">
    <source>
        <dbReference type="ARBA" id="ARBA00012864"/>
    </source>
</evidence>
<dbReference type="PANTHER" id="PTHR42752:SF1">
    <property type="entry name" value="IMIDAZOLONEPROPIONASE-RELATED"/>
    <property type="match status" value="1"/>
</dbReference>
<gene>
    <name evidence="10" type="ORF">SAMN03080617_02672</name>
</gene>
<evidence type="ECO:0000256" key="6">
    <source>
        <dbReference type="ARBA" id="ARBA00022833"/>
    </source>
</evidence>
<dbReference type="GO" id="GO:0005737">
    <property type="term" value="C:cytoplasm"/>
    <property type="evidence" value="ECO:0007669"/>
    <property type="project" value="UniProtKB-UniRule"/>
</dbReference>
<evidence type="ECO:0000259" key="9">
    <source>
        <dbReference type="Pfam" id="PF01979"/>
    </source>
</evidence>
<dbReference type="OrthoDB" id="9776455at2"/>
<reference evidence="11" key="1">
    <citation type="submission" date="2016-10" db="EMBL/GenBank/DDBJ databases">
        <authorList>
            <person name="Varghese N."/>
            <person name="Submissions S."/>
        </authorList>
    </citation>
    <scope>NUCLEOTIDE SEQUENCE [LARGE SCALE GENOMIC DNA]</scope>
    <source>
        <strain evidence="11">DSM 22703</strain>
    </source>
</reference>
<dbReference type="Pfam" id="PF01979">
    <property type="entry name" value="Amidohydro_1"/>
    <property type="match status" value="1"/>
</dbReference>
<sequence>MKKLIGPITQVLTMERLPLKGALKDEQLEILENAGILIEGEKILEVGSWQSLKKEFPQAELFELEGNFVAMPGLIDCHTHSCFGGSRAGDFAMRNAGKTYLEIAQAGGGIWDTVTQTRKLRLEELAEKTVLNANRHLSDGVTTIEVKSGYGLSVEEELKMLRAIQLANQSTPADLISTCLAAHMKPRDYEGTNSEYLQHISSELFPILKTEKLTNRIDAFVEKSAFSPEEIAPYFKKAREMGFDLTVHADQFTTGGSKVAVEFGALSADHLEASTASEIWLLTTSNTISVALPGASIGLGCTFTPARKLLDQGGALAIASDWNPGSAPMGDLLAQASILATFEKLSAAEVLAGITFRAAAALGLEDRGKLKAGLLADFVLFPTADYREILYHQGKMKPEMVWKIGSLEGGKLGGREE</sequence>
<dbReference type="AlphaFoldDB" id="A0A1G5YLE1"/>
<dbReference type="GO" id="GO:0046872">
    <property type="term" value="F:metal ion binding"/>
    <property type="evidence" value="ECO:0007669"/>
    <property type="project" value="UniProtKB-KW"/>
</dbReference>
<dbReference type="EC" id="3.5.2.7" evidence="2 8"/>
<keyword evidence="7" id="KW-0408">Iron</keyword>
<evidence type="ECO:0000256" key="7">
    <source>
        <dbReference type="ARBA" id="ARBA00023004"/>
    </source>
</evidence>
<dbReference type="NCBIfam" id="TIGR01224">
    <property type="entry name" value="hutI"/>
    <property type="match status" value="1"/>
</dbReference>
<dbReference type="GO" id="GO:0019556">
    <property type="term" value="P:L-histidine catabolic process to glutamate and formamide"/>
    <property type="evidence" value="ECO:0007669"/>
    <property type="project" value="UniProtKB-UniRule"/>
</dbReference>
<name>A0A1G5YLE1_9BACT</name>
<dbReference type="GO" id="GO:0050480">
    <property type="term" value="F:imidazolonepropionase activity"/>
    <property type="evidence" value="ECO:0007669"/>
    <property type="project" value="UniProtKB-UniRule"/>
</dbReference>
<keyword evidence="3" id="KW-0479">Metal-binding</keyword>
<evidence type="ECO:0000256" key="4">
    <source>
        <dbReference type="ARBA" id="ARBA00022801"/>
    </source>
</evidence>
<keyword evidence="4" id="KW-0378">Hydrolase</keyword>
<accession>A0A1G5YLE1</accession>
<evidence type="ECO:0000256" key="5">
    <source>
        <dbReference type="ARBA" id="ARBA00022808"/>
    </source>
</evidence>
<organism evidence="10 11">
    <name type="scientific">Algoriphagus alkaliphilus</name>
    <dbReference type="NCBI Taxonomy" id="279824"/>
    <lineage>
        <taxon>Bacteria</taxon>
        <taxon>Pseudomonadati</taxon>
        <taxon>Bacteroidota</taxon>
        <taxon>Cytophagia</taxon>
        <taxon>Cytophagales</taxon>
        <taxon>Cyclobacteriaceae</taxon>
        <taxon>Algoriphagus</taxon>
    </lineage>
</organism>
<protein>
    <recommendedName>
        <fullName evidence="2 8">Imidazolonepropionase</fullName>
        <ecNumber evidence="2 8">3.5.2.7</ecNumber>
    </recommendedName>
</protein>
<dbReference type="Gene3D" id="2.30.40.10">
    <property type="entry name" value="Urease, subunit C, domain 1"/>
    <property type="match status" value="1"/>
</dbReference>
<dbReference type="Proteomes" id="UP000198756">
    <property type="component" value="Unassembled WGS sequence"/>
</dbReference>
<evidence type="ECO:0000313" key="11">
    <source>
        <dbReference type="Proteomes" id="UP000198756"/>
    </source>
</evidence>
<keyword evidence="11" id="KW-1185">Reference proteome</keyword>
<keyword evidence="6" id="KW-0862">Zinc</keyword>
<dbReference type="InterPro" id="IPR011059">
    <property type="entry name" value="Metal-dep_hydrolase_composite"/>
</dbReference>
<dbReference type="STRING" id="279824.SAMN03080617_02672"/>
<dbReference type="EMBL" id="FMXE01000018">
    <property type="protein sequence ID" value="SDA83628.1"/>
    <property type="molecule type" value="Genomic_DNA"/>
</dbReference>
<evidence type="ECO:0000256" key="1">
    <source>
        <dbReference type="ARBA" id="ARBA00005023"/>
    </source>
</evidence>